<evidence type="ECO:0000259" key="3">
    <source>
        <dbReference type="PROSITE" id="PS51462"/>
    </source>
</evidence>
<sequence>MKIYKCANLLFVKSKHILLVKVRDNQKYYLPGGKIETNENVLDALIRELKEELNIELSKENCEFICNVEDVAYPDNQNSVVLQCYYSDISNYKLIKSNEITDIKMISFEDKHLMAPAVVKLVNLIENGEVKV</sequence>
<dbReference type="AlphaFoldDB" id="A0A0K2JN32"/>
<proteinExistence type="inferred from homology"/>
<dbReference type="PANTHER" id="PTHR43736">
    <property type="entry name" value="ADP-RIBOSE PYROPHOSPHATASE"/>
    <property type="match status" value="1"/>
</dbReference>
<dbReference type="InterPro" id="IPR015797">
    <property type="entry name" value="NUDIX_hydrolase-like_dom_sf"/>
</dbReference>
<dbReference type="PROSITE" id="PS00893">
    <property type="entry name" value="NUDIX_BOX"/>
    <property type="match status" value="1"/>
</dbReference>
<comment type="similarity">
    <text evidence="1">Belongs to the Nudix hydrolase family.</text>
</comment>
<evidence type="ECO:0000256" key="1">
    <source>
        <dbReference type="ARBA" id="ARBA00005582"/>
    </source>
</evidence>
<feature type="domain" description="Nudix hydrolase" evidence="3">
    <location>
        <begin position="1"/>
        <end position="129"/>
    </location>
</feature>
<dbReference type="SUPFAM" id="SSF55811">
    <property type="entry name" value="Nudix"/>
    <property type="match status" value="1"/>
</dbReference>
<reference evidence="4" key="1">
    <citation type="journal article" date="2016" name="PLoS ONE">
        <title>A Look into the Melting Pot: The mecC-Harboring Region Is a Recombination Hot Spot in Staphylococcus stepanovicii.</title>
        <authorList>
            <person name="Semmler T."/>
            <person name="Harrison E.M."/>
            <person name="Lubke-Becker A."/>
            <person name="Ulrich R.G."/>
            <person name="Wieler L.H."/>
            <person name="Guenther S."/>
            <person name="Stamm I."/>
            <person name="Hanssen A.M."/>
            <person name="Holmes M.A."/>
            <person name="Vincze S."/>
            <person name="Walther B."/>
        </authorList>
    </citation>
    <scope>NUCLEOTIDE SEQUENCE</scope>
    <source>
        <strain evidence="4">IMT28705</strain>
    </source>
</reference>
<dbReference type="EMBL" id="KR732654">
    <property type="protein sequence ID" value="ALB00626.1"/>
    <property type="molecule type" value="Genomic_DNA"/>
</dbReference>
<dbReference type="PANTHER" id="PTHR43736:SF1">
    <property type="entry name" value="DIHYDRONEOPTERIN TRIPHOSPHATE DIPHOSPHATASE"/>
    <property type="match status" value="1"/>
</dbReference>
<dbReference type="PROSITE" id="PS51462">
    <property type="entry name" value="NUDIX"/>
    <property type="match status" value="1"/>
</dbReference>
<name>A0A0K2JN32_9STAP</name>
<accession>A0A0K2JN32</accession>
<dbReference type="Gene3D" id="3.90.79.10">
    <property type="entry name" value="Nucleoside Triphosphate Pyrophosphohydrolase"/>
    <property type="match status" value="1"/>
</dbReference>
<evidence type="ECO:0000256" key="2">
    <source>
        <dbReference type="ARBA" id="ARBA00022801"/>
    </source>
</evidence>
<evidence type="ECO:0000313" key="4">
    <source>
        <dbReference type="EMBL" id="ALB00626.1"/>
    </source>
</evidence>
<dbReference type="InterPro" id="IPR020084">
    <property type="entry name" value="NUDIX_hydrolase_CS"/>
</dbReference>
<keyword evidence="2" id="KW-0378">Hydrolase</keyword>
<dbReference type="GO" id="GO:0016787">
    <property type="term" value="F:hydrolase activity"/>
    <property type="evidence" value="ECO:0007669"/>
    <property type="project" value="UniProtKB-KW"/>
</dbReference>
<dbReference type="InterPro" id="IPR000086">
    <property type="entry name" value="NUDIX_hydrolase_dom"/>
</dbReference>
<protein>
    <recommendedName>
        <fullName evidence="3">Nudix hydrolase domain-containing protein</fullName>
    </recommendedName>
</protein>
<organism evidence="4">
    <name type="scientific">Mammaliicoccus stepanovicii</name>
    <dbReference type="NCBI Taxonomy" id="643214"/>
    <lineage>
        <taxon>Bacteria</taxon>
        <taxon>Bacillati</taxon>
        <taxon>Bacillota</taxon>
        <taxon>Bacilli</taxon>
        <taxon>Bacillales</taxon>
        <taxon>Staphylococcaceae</taxon>
        <taxon>Mammaliicoccus</taxon>
    </lineage>
</organism>
<dbReference type="Pfam" id="PF00293">
    <property type="entry name" value="NUDIX"/>
    <property type="match status" value="1"/>
</dbReference>